<evidence type="ECO:0000313" key="3">
    <source>
        <dbReference type="Proteomes" id="UP000006693"/>
    </source>
</evidence>
<evidence type="ECO:0000313" key="2">
    <source>
        <dbReference type="EMBL" id="AAU48816.1"/>
    </source>
</evidence>
<reference evidence="2 3" key="1">
    <citation type="journal article" date="2004" name="Proc. Natl. Acad. Sci. U.S.A.">
        <title>Structural flexibility in the Burkholderia mallei genome.</title>
        <authorList>
            <person name="Nierman W.C."/>
            <person name="DeShazer D."/>
            <person name="Kim H.S."/>
            <person name="Tettelin H."/>
            <person name="Nelson K.E."/>
            <person name="Feldblyum T."/>
            <person name="Ulrich R.L."/>
            <person name="Ronning C.M."/>
            <person name="Brinkac L.M."/>
            <person name="Daugherty S.C."/>
            <person name="Davidsen T.D."/>
            <person name="Deboy R.T."/>
            <person name="Dimitrov G."/>
            <person name="Dodson R.J."/>
            <person name="Durkin A.S."/>
            <person name="Gwinn M.L."/>
            <person name="Haft D.H."/>
            <person name="Khouri H."/>
            <person name="Kolonay J.F."/>
            <person name="Madupu R."/>
            <person name="Mohammoud Y."/>
            <person name="Nelson W.C."/>
            <person name="Radune D."/>
            <person name="Romero C.M."/>
            <person name="Sarria S."/>
            <person name="Selengut J."/>
            <person name="Shamblin C."/>
            <person name="Sullivan S.A."/>
            <person name="White O."/>
            <person name="Yu Y."/>
            <person name="Zafar N."/>
            <person name="Zhou L."/>
            <person name="Fraser C.M."/>
        </authorList>
    </citation>
    <scope>NUCLEOTIDE SEQUENCE [LARGE SCALE GENOMIC DNA]</scope>
    <source>
        <strain evidence="2 3">ATCC 23344</strain>
    </source>
</reference>
<keyword evidence="3" id="KW-1185">Reference proteome</keyword>
<protein>
    <submittedName>
        <fullName evidence="2">Uncharacterized protein</fullName>
    </submittedName>
</protein>
<accession>A0A0H2WIT9</accession>
<evidence type="ECO:0000256" key="1">
    <source>
        <dbReference type="SAM" id="MobiDB-lite"/>
    </source>
</evidence>
<proteinExistence type="predicted"/>
<dbReference type="EMBL" id="CP000010">
    <property type="protein sequence ID" value="AAU48816.1"/>
    <property type="molecule type" value="Genomic_DNA"/>
</dbReference>
<organism evidence="2 3">
    <name type="scientific">Burkholderia mallei (strain ATCC 23344)</name>
    <dbReference type="NCBI Taxonomy" id="243160"/>
    <lineage>
        <taxon>Bacteria</taxon>
        <taxon>Pseudomonadati</taxon>
        <taxon>Pseudomonadota</taxon>
        <taxon>Betaproteobacteria</taxon>
        <taxon>Burkholderiales</taxon>
        <taxon>Burkholderiaceae</taxon>
        <taxon>Burkholderia</taxon>
        <taxon>pseudomallei group</taxon>
    </lineage>
</organism>
<dbReference type="Proteomes" id="UP000006693">
    <property type="component" value="Chromosome 1"/>
</dbReference>
<feature type="region of interest" description="Disordered" evidence="1">
    <location>
        <begin position="121"/>
        <end position="143"/>
    </location>
</feature>
<dbReference type="HOGENOM" id="CLU_1615896_0_0_4"/>
<dbReference type="AlphaFoldDB" id="A0A0H2WIT9"/>
<gene>
    <name evidence="2" type="ordered locus">BMA0445</name>
</gene>
<sequence length="164" mass="18347">MHEVRPPHRGQGVRLGLPTIAAAGARHRAACRARAPRTHGIRSPPSSRGRFTRRACASSVHRALQVAPVRIAHVALPAQIRFLAALIFLRRRRCGELHLRMLVQPELVVQDAARHAGRVLRERGRRSRGERARNGGRDGKLGQELHRCRTPVGAWASHERKRQA</sequence>
<name>A0A0H2WIT9_BURMA</name>
<dbReference type="KEGG" id="bma:BMA0445"/>